<dbReference type="OrthoDB" id="9785695at2"/>
<feature type="binding site" evidence="12">
    <location>
        <position position="94"/>
    </location>
    <ligand>
        <name>Mg(2+)</name>
        <dbReference type="ChEBI" id="CHEBI:18420"/>
        <label>1</label>
        <note>catalytic</note>
    </ligand>
</feature>
<evidence type="ECO:0000313" key="13">
    <source>
        <dbReference type="EMBL" id="SER43321.1"/>
    </source>
</evidence>
<dbReference type="PRINTS" id="PR00377">
    <property type="entry name" value="IMPHPHTASES"/>
</dbReference>
<protein>
    <recommendedName>
        <fullName evidence="4 11">Histidinol-phosphatase</fullName>
        <ecNumber evidence="4 11">3.1.3.15</ecNumber>
    </recommendedName>
</protein>
<feature type="binding site" evidence="12">
    <location>
        <position position="96"/>
    </location>
    <ligand>
        <name>Mg(2+)</name>
        <dbReference type="ChEBI" id="CHEBI:18420"/>
        <label>1</label>
        <note>catalytic</note>
    </ligand>
</feature>
<evidence type="ECO:0000256" key="1">
    <source>
        <dbReference type="ARBA" id="ARBA00001946"/>
    </source>
</evidence>
<dbReference type="Gene3D" id="3.30.540.10">
    <property type="entry name" value="Fructose-1,6-Bisphosphatase, subunit A, domain 1"/>
    <property type="match status" value="1"/>
</dbReference>
<keyword evidence="14" id="KW-1185">Reference proteome</keyword>
<evidence type="ECO:0000256" key="11">
    <source>
        <dbReference type="NCBIfam" id="TIGR02067"/>
    </source>
</evidence>
<evidence type="ECO:0000256" key="12">
    <source>
        <dbReference type="PIRSR" id="PIRSR600760-2"/>
    </source>
</evidence>
<dbReference type="CDD" id="cd01641">
    <property type="entry name" value="Bacterial_IMPase_like_1"/>
    <property type="match status" value="1"/>
</dbReference>
<keyword evidence="9" id="KW-0368">Histidine biosynthesis</keyword>
<dbReference type="GO" id="GO:0046872">
    <property type="term" value="F:metal ion binding"/>
    <property type="evidence" value="ECO:0007669"/>
    <property type="project" value="UniProtKB-KW"/>
</dbReference>
<keyword evidence="6 12" id="KW-0479">Metal-binding</keyword>
<feature type="binding site" evidence="12">
    <location>
        <position position="97"/>
    </location>
    <ligand>
        <name>Mg(2+)</name>
        <dbReference type="ChEBI" id="CHEBI:18420"/>
        <label>1</label>
        <note>catalytic</note>
    </ligand>
</feature>
<evidence type="ECO:0000256" key="9">
    <source>
        <dbReference type="ARBA" id="ARBA00023102"/>
    </source>
</evidence>
<evidence type="ECO:0000256" key="3">
    <source>
        <dbReference type="ARBA" id="ARBA00009759"/>
    </source>
</evidence>
<evidence type="ECO:0000313" key="14">
    <source>
        <dbReference type="Proteomes" id="UP000199647"/>
    </source>
</evidence>
<dbReference type="Gene3D" id="3.40.190.80">
    <property type="match status" value="1"/>
</dbReference>
<comment type="catalytic activity">
    <reaction evidence="10">
        <text>L-histidinol phosphate + H2O = L-histidinol + phosphate</text>
        <dbReference type="Rhea" id="RHEA:14465"/>
        <dbReference type="ChEBI" id="CHEBI:15377"/>
        <dbReference type="ChEBI" id="CHEBI:43474"/>
        <dbReference type="ChEBI" id="CHEBI:57699"/>
        <dbReference type="ChEBI" id="CHEBI:57980"/>
        <dbReference type="EC" id="3.1.3.15"/>
    </reaction>
</comment>
<dbReference type="FunFam" id="3.30.540.10:FF:000030">
    <property type="entry name" value="Inositol monophosphatase"/>
    <property type="match status" value="1"/>
</dbReference>
<dbReference type="Proteomes" id="UP000199647">
    <property type="component" value="Unassembled WGS sequence"/>
</dbReference>
<proteinExistence type="inferred from homology"/>
<dbReference type="NCBIfam" id="TIGR02067">
    <property type="entry name" value="his_9_HisN"/>
    <property type="match status" value="1"/>
</dbReference>
<dbReference type="InterPro" id="IPR020583">
    <property type="entry name" value="Inositol_monoP_metal-BS"/>
</dbReference>
<accession>A0A1H9P5F3</accession>
<evidence type="ECO:0000256" key="5">
    <source>
        <dbReference type="ARBA" id="ARBA00022605"/>
    </source>
</evidence>
<feature type="binding site" evidence="12">
    <location>
        <position position="78"/>
    </location>
    <ligand>
        <name>Mg(2+)</name>
        <dbReference type="ChEBI" id="CHEBI:18420"/>
        <label>1</label>
        <note>catalytic</note>
    </ligand>
</feature>
<evidence type="ECO:0000256" key="6">
    <source>
        <dbReference type="ARBA" id="ARBA00022723"/>
    </source>
</evidence>
<dbReference type="STRING" id="1855383.SAMN05216548_11861"/>
<evidence type="ECO:0000256" key="10">
    <source>
        <dbReference type="ARBA" id="ARBA00049158"/>
    </source>
</evidence>
<dbReference type="EMBL" id="FOFG01000018">
    <property type="protein sequence ID" value="SER43321.1"/>
    <property type="molecule type" value="Genomic_DNA"/>
</dbReference>
<dbReference type="InterPro" id="IPR051090">
    <property type="entry name" value="Inositol_monoP_superfamily"/>
</dbReference>
<dbReference type="PROSITE" id="PS00629">
    <property type="entry name" value="IMP_1"/>
    <property type="match status" value="1"/>
</dbReference>
<sequence length="268" mass="28915">MPSPISAAESLIPFLHELADAAGEAILPHFRTGLSVTDKGAATTDGVFDPVTIADRNAETAMRELIARRFPEHGILGEEFGAENADAEWVWVLDPIDGTRAFISGLPLWGVLIGLRHQGVPTLGMVAQPYIGERFYGSAEGAWVERNGERRPIRTRACSGLAEATLSTTMPQLFVGDEQDRYRAVERSVRLTRYGYDCYAYAMVASGFIDCVIESGLKPYDIEPIIPVIRGAGGFVTDWAGQDKTGGGQVLAAGDRRVLDAALEMLGG</sequence>
<comment type="similarity">
    <text evidence="3">Belongs to the inositol monophosphatase superfamily.</text>
</comment>
<gene>
    <name evidence="13" type="ORF">SAMN05216548_11861</name>
</gene>
<dbReference type="PANTHER" id="PTHR43200:SF6">
    <property type="entry name" value="3'(2'),5'-BISPHOSPHATE NUCLEOTIDASE"/>
    <property type="match status" value="1"/>
</dbReference>
<dbReference type="GO" id="GO:0004401">
    <property type="term" value="F:histidinol-phosphatase activity"/>
    <property type="evidence" value="ECO:0007669"/>
    <property type="project" value="UniProtKB-UniRule"/>
</dbReference>
<evidence type="ECO:0000256" key="7">
    <source>
        <dbReference type="ARBA" id="ARBA00022801"/>
    </source>
</evidence>
<dbReference type="InterPro" id="IPR011809">
    <property type="entry name" value="His_9_proposed"/>
</dbReference>
<name>A0A1H9P5F3_9HYPH</name>
<dbReference type="InterPro" id="IPR000760">
    <property type="entry name" value="Inositol_monophosphatase-like"/>
</dbReference>
<reference evidence="13 14" key="1">
    <citation type="submission" date="2016-10" db="EMBL/GenBank/DDBJ databases">
        <authorList>
            <person name="de Groot N.N."/>
        </authorList>
    </citation>
    <scope>NUCLEOTIDE SEQUENCE [LARGE SCALE GENOMIC DNA]</scope>
    <source>
        <strain evidence="13 14">A52C2</strain>
    </source>
</reference>
<dbReference type="EC" id="3.1.3.15" evidence="4 11"/>
<dbReference type="PANTHER" id="PTHR43200">
    <property type="entry name" value="PHOSPHATASE"/>
    <property type="match status" value="1"/>
</dbReference>
<organism evidence="13 14">
    <name type="scientific">Faunimonas pinastri</name>
    <dbReference type="NCBI Taxonomy" id="1855383"/>
    <lineage>
        <taxon>Bacteria</taxon>
        <taxon>Pseudomonadati</taxon>
        <taxon>Pseudomonadota</taxon>
        <taxon>Alphaproteobacteria</taxon>
        <taxon>Hyphomicrobiales</taxon>
        <taxon>Afifellaceae</taxon>
        <taxon>Faunimonas</taxon>
    </lineage>
</organism>
<keyword evidence="7" id="KW-0378">Hydrolase</keyword>
<dbReference type="Pfam" id="PF00459">
    <property type="entry name" value="Inositol_P"/>
    <property type="match status" value="1"/>
</dbReference>
<comment type="cofactor">
    <cofactor evidence="1 12">
        <name>Mg(2+)</name>
        <dbReference type="ChEBI" id="CHEBI:18420"/>
    </cofactor>
</comment>
<evidence type="ECO:0000256" key="8">
    <source>
        <dbReference type="ARBA" id="ARBA00022842"/>
    </source>
</evidence>
<dbReference type="SUPFAM" id="SSF56655">
    <property type="entry name" value="Carbohydrate phosphatase"/>
    <property type="match status" value="1"/>
</dbReference>
<comment type="pathway">
    <text evidence="2">Amino-acid biosynthesis; L-histidine biosynthesis; L-histidine from 5-phospho-alpha-D-ribose 1-diphosphate: step 8/9.</text>
</comment>
<keyword evidence="8 12" id="KW-0460">Magnesium</keyword>
<dbReference type="RefSeq" id="WP_092499316.1">
    <property type="nucleotide sequence ID" value="NZ_FOFG01000018.1"/>
</dbReference>
<evidence type="ECO:0000256" key="2">
    <source>
        <dbReference type="ARBA" id="ARBA00004970"/>
    </source>
</evidence>
<feature type="binding site" evidence="12">
    <location>
        <position position="221"/>
    </location>
    <ligand>
        <name>Mg(2+)</name>
        <dbReference type="ChEBI" id="CHEBI:18420"/>
        <label>1</label>
        <note>catalytic</note>
    </ligand>
</feature>
<dbReference type="GO" id="GO:0000105">
    <property type="term" value="P:L-histidine biosynthetic process"/>
    <property type="evidence" value="ECO:0007669"/>
    <property type="project" value="UniProtKB-UniRule"/>
</dbReference>
<dbReference type="UniPathway" id="UPA00031">
    <property type="reaction ID" value="UER00013"/>
</dbReference>
<evidence type="ECO:0000256" key="4">
    <source>
        <dbReference type="ARBA" id="ARBA00013085"/>
    </source>
</evidence>
<keyword evidence="5" id="KW-0028">Amino-acid biosynthesis</keyword>
<dbReference type="AlphaFoldDB" id="A0A1H9P5F3"/>